<organism evidence="1">
    <name type="scientific">human gut metagenome</name>
    <dbReference type="NCBI Taxonomy" id="408170"/>
    <lineage>
        <taxon>unclassified sequences</taxon>
        <taxon>metagenomes</taxon>
        <taxon>organismal metagenomes</taxon>
    </lineage>
</organism>
<dbReference type="EMBL" id="AZMM01003718">
    <property type="protein sequence ID" value="ETJ42316.1"/>
    <property type="molecule type" value="Genomic_DNA"/>
</dbReference>
<name>W1YJ09_9ZZZZ</name>
<feature type="non-terminal residue" evidence="1">
    <location>
        <position position="1"/>
    </location>
</feature>
<keyword evidence="1" id="KW-0418">Kinase</keyword>
<protein>
    <submittedName>
        <fullName evidence="1">Putative ribokinase</fullName>
    </submittedName>
</protein>
<dbReference type="GO" id="GO:0016301">
    <property type="term" value="F:kinase activity"/>
    <property type="evidence" value="ECO:0007669"/>
    <property type="project" value="UniProtKB-KW"/>
</dbReference>
<evidence type="ECO:0000313" key="1">
    <source>
        <dbReference type="EMBL" id="ETJ42316.1"/>
    </source>
</evidence>
<sequence length="70" mass="7785">RRTFITTEGVEAEPQIEDLDRIELVPGDWIYATGYDLAHPSSSAAISQWLLRLPEHVGLILDLGPVEAEI</sequence>
<keyword evidence="1" id="KW-0808">Transferase</keyword>
<reference evidence="1" key="1">
    <citation type="submission" date="2013-12" db="EMBL/GenBank/DDBJ databases">
        <title>A Varibaculum cambriense genome reconstructed from a premature infant gut community with otherwise low bacterial novelty that shifts toward anaerobic metabolism during the third week of life.</title>
        <authorList>
            <person name="Brown C.T."/>
            <person name="Sharon I."/>
            <person name="Thomas B.C."/>
            <person name="Castelle C.J."/>
            <person name="Morowitz M.J."/>
            <person name="Banfield J.F."/>
        </authorList>
    </citation>
    <scope>NUCLEOTIDE SEQUENCE</scope>
</reference>
<gene>
    <name evidence="1" type="ORF">Q604_UNBC03718G0001</name>
</gene>
<feature type="non-terminal residue" evidence="1">
    <location>
        <position position="70"/>
    </location>
</feature>
<comment type="caution">
    <text evidence="1">The sequence shown here is derived from an EMBL/GenBank/DDBJ whole genome shotgun (WGS) entry which is preliminary data.</text>
</comment>
<accession>W1YJ09</accession>
<proteinExistence type="predicted"/>
<dbReference type="AlphaFoldDB" id="W1YJ09"/>